<feature type="transmembrane region" description="Helical" evidence="1">
    <location>
        <begin position="47"/>
        <end position="66"/>
    </location>
</feature>
<sequence length="94" mass="10731">MKAVIQPQWWRKTLIGLLFCLSLAYALVALFAWYGPGGIQAPVKVQLNMWLLAPLWLTFFSLSYLFTSWRTAAIKLGLANLLCWGLFFTLRGFS</sequence>
<accession>A0A9X2WEZ6</accession>
<reference evidence="2" key="2">
    <citation type="submission" date="2022-08" db="EMBL/GenBank/DDBJ databases">
        <authorList>
            <person name="Dong C."/>
        </authorList>
    </citation>
    <scope>NUCLEOTIDE SEQUENCE</scope>
    <source>
        <strain evidence="2">59MF3M-4</strain>
    </source>
</reference>
<keyword evidence="3" id="KW-1185">Reference proteome</keyword>
<proteinExistence type="predicted"/>
<feature type="transmembrane region" description="Helical" evidence="1">
    <location>
        <begin position="14"/>
        <end position="35"/>
    </location>
</feature>
<keyword evidence="1" id="KW-0472">Membrane</keyword>
<evidence type="ECO:0000256" key="1">
    <source>
        <dbReference type="SAM" id="Phobius"/>
    </source>
</evidence>
<keyword evidence="1" id="KW-1133">Transmembrane helix</keyword>
<reference evidence="2" key="1">
    <citation type="journal article" date="2022" name="Front. Microbiol.">
        <title>Genome-based taxonomic rearrangement of Oceanobacter-related bacteria including the description of Thalassolituus hydrocarbonoclasticus sp. nov. and Thalassolituus pacificus sp. nov. and emended description of the genus Thalassolituus.</title>
        <authorList>
            <person name="Dong C."/>
            <person name="Wei L."/>
            <person name="Wang J."/>
            <person name="Lai Q."/>
            <person name="Huang Z."/>
            <person name="Shao Z."/>
        </authorList>
    </citation>
    <scope>NUCLEOTIDE SEQUENCE</scope>
    <source>
        <strain evidence="2">59MF3M-4</strain>
    </source>
</reference>
<organism evidence="2 3">
    <name type="scientific">Thalassolituus pacificus</name>
    <dbReference type="NCBI Taxonomy" id="2975440"/>
    <lineage>
        <taxon>Bacteria</taxon>
        <taxon>Pseudomonadati</taxon>
        <taxon>Pseudomonadota</taxon>
        <taxon>Gammaproteobacteria</taxon>
        <taxon>Oceanospirillales</taxon>
        <taxon>Oceanospirillaceae</taxon>
        <taxon>Thalassolituus</taxon>
    </lineage>
</organism>
<gene>
    <name evidence="2" type="ORF">NYR02_09210</name>
</gene>
<protein>
    <submittedName>
        <fullName evidence="2">Uncharacterized protein</fullName>
    </submittedName>
</protein>
<dbReference type="Proteomes" id="UP001147830">
    <property type="component" value="Unassembled WGS sequence"/>
</dbReference>
<dbReference type="RefSeq" id="WP_260976069.1">
    <property type="nucleotide sequence ID" value="NZ_JAOANI010000015.1"/>
</dbReference>
<dbReference type="EMBL" id="JAOANI010000015">
    <property type="protein sequence ID" value="MCT7359197.1"/>
    <property type="molecule type" value="Genomic_DNA"/>
</dbReference>
<comment type="caution">
    <text evidence="2">The sequence shown here is derived from an EMBL/GenBank/DDBJ whole genome shotgun (WGS) entry which is preliminary data.</text>
</comment>
<keyword evidence="1" id="KW-0812">Transmembrane</keyword>
<dbReference type="AlphaFoldDB" id="A0A9X2WEZ6"/>
<feature type="transmembrane region" description="Helical" evidence="1">
    <location>
        <begin position="72"/>
        <end position="90"/>
    </location>
</feature>
<evidence type="ECO:0000313" key="2">
    <source>
        <dbReference type="EMBL" id="MCT7359197.1"/>
    </source>
</evidence>
<name>A0A9X2WEZ6_9GAMM</name>
<evidence type="ECO:0000313" key="3">
    <source>
        <dbReference type="Proteomes" id="UP001147830"/>
    </source>
</evidence>